<dbReference type="InterPro" id="IPR002155">
    <property type="entry name" value="Thiolase"/>
</dbReference>
<name>A0A1T4Y8M2_9BACL</name>
<dbReference type="Proteomes" id="UP000190042">
    <property type="component" value="Unassembled WGS sequence"/>
</dbReference>
<reference evidence="8" key="1">
    <citation type="submission" date="2017-02" db="EMBL/GenBank/DDBJ databases">
        <authorList>
            <person name="Varghese N."/>
            <person name="Submissions S."/>
        </authorList>
    </citation>
    <scope>NUCLEOTIDE SEQUENCE [LARGE SCALE GENOMIC DNA]</scope>
    <source>
        <strain evidence="8">DSM 23966</strain>
    </source>
</reference>
<keyword evidence="2 4" id="KW-0808">Transferase</keyword>
<dbReference type="PANTHER" id="PTHR43365:SF1">
    <property type="entry name" value="ACETYL-COA C-ACYLTRANSFERASE"/>
    <property type="match status" value="1"/>
</dbReference>
<dbReference type="RefSeq" id="WP_217698587.1">
    <property type="nucleotide sequence ID" value="NZ_FUYJ01000003.1"/>
</dbReference>
<dbReference type="GO" id="GO:0016747">
    <property type="term" value="F:acyltransferase activity, transferring groups other than amino-acyl groups"/>
    <property type="evidence" value="ECO:0007669"/>
    <property type="project" value="InterPro"/>
</dbReference>
<evidence type="ECO:0000256" key="1">
    <source>
        <dbReference type="ARBA" id="ARBA00010982"/>
    </source>
</evidence>
<feature type="domain" description="Thiolase C-terminal" evidence="6">
    <location>
        <begin position="278"/>
        <end position="398"/>
    </location>
</feature>
<dbReference type="SUPFAM" id="SSF53901">
    <property type="entry name" value="Thiolase-like"/>
    <property type="match status" value="2"/>
</dbReference>
<dbReference type="NCBIfam" id="TIGR01930">
    <property type="entry name" value="AcCoA-C-Actrans"/>
    <property type="match status" value="1"/>
</dbReference>
<organism evidence="7 8">
    <name type="scientific">Sporosarcina newyorkensis</name>
    <dbReference type="NCBI Taxonomy" id="759851"/>
    <lineage>
        <taxon>Bacteria</taxon>
        <taxon>Bacillati</taxon>
        <taxon>Bacillota</taxon>
        <taxon>Bacilli</taxon>
        <taxon>Bacillales</taxon>
        <taxon>Caryophanaceae</taxon>
        <taxon>Sporosarcina</taxon>
    </lineage>
</organism>
<proteinExistence type="inferred from homology"/>
<sequence>MDAYIYEAIRTPRGAGKVSGSLASVQPIQLISALLHALEERHSFNKALIEDFVLGCVTQVKDQGGNLAKIAAIYAGLPETVSGVTINRFCASGLDAVGLAAAKVQVGFENVVLAGGVESVSRVPMFSDKGAWYADREVSKKTGFVQMGVSADVIAALEGFSRRELDEYAVESQKRAAYARDNGYLASSIIPIYDENRNLLLDKDELIRENSTVESLAALTPSFIKYGVGEAEDKIYEAFPTLGKIEHLHHPGNSPSLADGASLVVIGNKQSAKALNVKPRAKILGIANTSASPYLLTGGQAACKKVLDQTNLNFNDIDLIEYNEAFAATVLKFIQDEKIDPSKVNVNGGAISMGHALGGTGGMLIATILDELERTEKKRGLVAISGGGGVGTALILERI</sequence>
<gene>
    <name evidence="7" type="ORF">SAMN04244570_1953</name>
</gene>
<keyword evidence="8" id="KW-1185">Reference proteome</keyword>
<dbReference type="Pfam" id="PF00108">
    <property type="entry name" value="Thiolase_N"/>
    <property type="match status" value="1"/>
</dbReference>
<keyword evidence="3 4" id="KW-0012">Acyltransferase</keyword>
<dbReference type="Pfam" id="PF02803">
    <property type="entry name" value="Thiolase_C"/>
    <property type="match status" value="1"/>
</dbReference>
<evidence type="ECO:0000259" key="5">
    <source>
        <dbReference type="Pfam" id="PF00108"/>
    </source>
</evidence>
<dbReference type="InterPro" id="IPR016039">
    <property type="entry name" value="Thiolase-like"/>
</dbReference>
<dbReference type="PANTHER" id="PTHR43365">
    <property type="entry name" value="BLR7806 PROTEIN"/>
    <property type="match status" value="1"/>
</dbReference>
<comment type="similarity">
    <text evidence="1 4">Belongs to the thiolase-like superfamily. Thiolase family.</text>
</comment>
<dbReference type="PROSITE" id="PS00098">
    <property type="entry name" value="THIOLASE_1"/>
    <property type="match status" value="1"/>
</dbReference>
<feature type="domain" description="Thiolase N-terminal" evidence="5">
    <location>
        <begin position="4"/>
        <end position="228"/>
    </location>
</feature>
<dbReference type="Gene3D" id="3.40.47.10">
    <property type="match status" value="2"/>
</dbReference>
<evidence type="ECO:0000256" key="2">
    <source>
        <dbReference type="ARBA" id="ARBA00022679"/>
    </source>
</evidence>
<evidence type="ECO:0000313" key="8">
    <source>
        <dbReference type="Proteomes" id="UP000190042"/>
    </source>
</evidence>
<evidence type="ECO:0000256" key="3">
    <source>
        <dbReference type="ARBA" id="ARBA00023315"/>
    </source>
</evidence>
<dbReference type="CDD" id="cd00751">
    <property type="entry name" value="thiolase"/>
    <property type="match status" value="1"/>
</dbReference>
<dbReference type="EMBL" id="FUYJ01000003">
    <property type="protein sequence ID" value="SKA97848.1"/>
    <property type="molecule type" value="Genomic_DNA"/>
</dbReference>
<protein>
    <submittedName>
        <fullName evidence="7">Acetyl-CoA C-acetyltransferase</fullName>
    </submittedName>
</protein>
<dbReference type="InterPro" id="IPR020617">
    <property type="entry name" value="Thiolase_C"/>
</dbReference>
<dbReference type="InterPro" id="IPR020615">
    <property type="entry name" value="Thiolase_acyl_enz_int_AS"/>
</dbReference>
<dbReference type="AlphaFoldDB" id="A0A1T4Y8M2"/>
<evidence type="ECO:0000256" key="4">
    <source>
        <dbReference type="RuleBase" id="RU003557"/>
    </source>
</evidence>
<evidence type="ECO:0000313" key="7">
    <source>
        <dbReference type="EMBL" id="SKA97848.1"/>
    </source>
</evidence>
<evidence type="ECO:0000259" key="6">
    <source>
        <dbReference type="Pfam" id="PF02803"/>
    </source>
</evidence>
<dbReference type="PIRSF" id="PIRSF000429">
    <property type="entry name" value="Ac-CoA_Ac_transf"/>
    <property type="match status" value="1"/>
</dbReference>
<accession>A0A1T4Y8M2</accession>
<dbReference type="InterPro" id="IPR020616">
    <property type="entry name" value="Thiolase_N"/>
</dbReference>